<dbReference type="PANTHER" id="PTHR43441">
    <property type="entry name" value="RIBOSOMAL-PROTEIN-SERINE ACETYLTRANSFERASE"/>
    <property type="match status" value="1"/>
</dbReference>
<reference evidence="2" key="1">
    <citation type="submission" date="2018-06" db="EMBL/GenBank/DDBJ databases">
        <authorList>
            <person name="Zhirakovskaya E."/>
        </authorList>
    </citation>
    <scope>NUCLEOTIDE SEQUENCE</scope>
</reference>
<sequence length="177" mass="20028">MEISGNKIIIRKYRDEDAPKLFAAAIESIDHMREFMPWCHAEYSIEDSHLWVKSRNERWESGQEYSFIICSKKTGGFLGGIDINQINFGHKIGNIGYWVRKSALKQGVATEAVSLISMFGFESLKLNRLEIVILPNNLASIKLAEKCGASFDGILRKRLVVYGKAKDACMYSMVSRA</sequence>
<protein>
    <recommendedName>
        <fullName evidence="1">N-acetyltransferase domain-containing protein</fullName>
    </recommendedName>
</protein>
<dbReference type="InterPro" id="IPR051908">
    <property type="entry name" value="Ribosomal_N-acetyltransferase"/>
</dbReference>
<proteinExistence type="predicted"/>
<evidence type="ECO:0000259" key="1">
    <source>
        <dbReference type="PROSITE" id="PS51186"/>
    </source>
</evidence>
<accession>A0A3B1DMK4</accession>
<gene>
    <name evidence="2" type="ORF">MNBD_UNCLBAC01-1989</name>
</gene>
<name>A0A3B1DMK4_9ZZZZ</name>
<dbReference type="Pfam" id="PF13302">
    <property type="entry name" value="Acetyltransf_3"/>
    <property type="match status" value="1"/>
</dbReference>
<dbReference type="GO" id="GO:0005737">
    <property type="term" value="C:cytoplasm"/>
    <property type="evidence" value="ECO:0007669"/>
    <property type="project" value="TreeGrafter"/>
</dbReference>
<dbReference type="AlphaFoldDB" id="A0A3B1DMK4"/>
<dbReference type="PANTHER" id="PTHR43441:SF10">
    <property type="entry name" value="ACETYLTRANSFERASE"/>
    <property type="match status" value="1"/>
</dbReference>
<dbReference type="GO" id="GO:0008999">
    <property type="term" value="F:protein-N-terminal-alanine acetyltransferase activity"/>
    <property type="evidence" value="ECO:0007669"/>
    <property type="project" value="TreeGrafter"/>
</dbReference>
<dbReference type="Gene3D" id="3.40.630.30">
    <property type="match status" value="1"/>
</dbReference>
<feature type="domain" description="N-acetyltransferase" evidence="1">
    <location>
        <begin position="19"/>
        <end position="167"/>
    </location>
</feature>
<organism evidence="2">
    <name type="scientific">hydrothermal vent metagenome</name>
    <dbReference type="NCBI Taxonomy" id="652676"/>
    <lineage>
        <taxon>unclassified sequences</taxon>
        <taxon>metagenomes</taxon>
        <taxon>ecological metagenomes</taxon>
    </lineage>
</organism>
<dbReference type="PROSITE" id="PS51186">
    <property type="entry name" value="GNAT"/>
    <property type="match status" value="1"/>
</dbReference>
<dbReference type="GO" id="GO:1990189">
    <property type="term" value="F:protein N-terminal-serine acetyltransferase activity"/>
    <property type="evidence" value="ECO:0007669"/>
    <property type="project" value="TreeGrafter"/>
</dbReference>
<dbReference type="InterPro" id="IPR000182">
    <property type="entry name" value="GNAT_dom"/>
</dbReference>
<dbReference type="SUPFAM" id="SSF55729">
    <property type="entry name" value="Acyl-CoA N-acyltransferases (Nat)"/>
    <property type="match status" value="1"/>
</dbReference>
<evidence type="ECO:0000313" key="2">
    <source>
        <dbReference type="EMBL" id="VAX38053.1"/>
    </source>
</evidence>
<dbReference type="InterPro" id="IPR016181">
    <property type="entry name" value="Acyl_CoA_acyltransferase"/>
</dbReference>
<dbReference type="EMBL" id="UOGJ01000149">
    <property type="protein sequence ID" value="VAX38053.1"/>
    <property type="molecule type" value="Genomic_DNA"/>
</dbReference>